<dbReference type="GO" id="GO:0003676">
    <property type="term" value="F:nucleic acid binding"/>
    <property type="evidence" value="ECO:0007669"/>
    <property type="project" value="InterPro"/>
</dbReference>
<proteinExistence type="predicted"/>
<evidence type="ECO:0000313" key="1">
    <source>
        <dbReference type="EMBL" id="KAF5845849.1"/>
    </source>
</evidence>
<comment type="caution">
    <text evidence="1">The sequence shown here is derived from an EMBL/GenBank/DDBJ whole genome shotgun (WGS) entry which is preliminary data.</text>
</comment>
<sequence length="399" mass="45341">MRRLYEAIALPQMMYACSIWSNANLNDKNRAYTHKTIDALRSIQARAARSICGAYRATSRAALDVETFLLPIEQQIWKHNADVVTRLSSSRDIAKTAGFELREPAPVAMDKNYRAHKSPWQKIYEALRSKQVRNLDKQEHIPPFITPPWQRGPHTHIEGNADKARDRHDAECAADNSLSIYTDGSGIDGEIGSAAVCPLTQQTLSAHMGPSTLSTVYAAELQGISLALQIARRYENEHGERKSIAIYTDNQAAIWRWCKTQAERAWISAWREDKRGRATYRHTPTPTKKVLQLHERLSKRESALLVQLRTEKIGLNDFLFSRHVPTITNPRCSCGERRQTVAHVLLRCSKYKDLRNRIFANLSGRNSLRTILSTPQLATKAIEYMEQTQILGQVGIRDE</sequence>
<protein>
    <recommendedName>
        <fullName evidence="3">RNase H type-1 domain-containing protein</fullName>
    </recommendedName>
</protein>
<dbReference type="AlphaFoldDB" id="A0A8H6DRX3"/>
<gene>
    <name evidence="1" type="ORF">GGP41_009626</name>
</gene>
<dbReference type="Gene3D" id="3.30.420.10">
    <property type="entry name" value="Ribonuclease H-like superfamily/Ribonuclease H"/>
    <property type="match status" value="1"/>
</dbReference>
<dbReference type="EMBL" id="WNKQ01000018">
    <property type="protein sequence ID" value="KAF5845849.1"/>
    <property type="molecule type" value="Genomic_DNA"/>
</dbReference>
<evidence type="ECO:0008006" key="3">
    <source>
        <dbReference type="Google" id="ProtNLM"/>
    </source>
</evidence>
<dbReference type="CDD" id="cd09276">
    <property type="entry name" value="Rnase_HI_RT_non_LTR"/>
    <property type="match status" value="1"/>
</dbReference>
<dbReference type="InterPro" id="IPR012337">
    <property type="entry name" value="RNaseH-like_sf"/>
</dbReference>
<dbReference type="SUPFAM" id="SSF53098">
    <property type="entry name" value="Ribonuclease H-like"/>
    <property type="match status" value="1"/>
</dbReference>
<name>A0A8H6DRX3_COCSA</name>
<dbReference type="PROSITE" id="PS51257">
    <property type="entry name" value="PROKAR_LIPOPROTEIN"/>
    <property type="match status" value="1"/>
</dbReference>
<dbReference type="Proteomes" id="UP000624244">
    <property type="component" value="Unassembled WGS sequence"/>
</dbReference>
<reference evidence="1" key="1">
    <citation type="submission" date="2019-11" db="EMBL/GenBank/DDBJ databases">
        <title>Bipolaris sorokiniana Genome sequencing.</title>
        <authorList>
            <person name="Wang H."/>
        </authorList>
    </citation>
    <scope>NUCLEOTIDE SEQUENCE</scope>
</reference>
<accession>A0A8H6DRX3</accession>
<dbReference type="InterPro" id="IPR036397">
    <property type="entry name" value="RNaseH_sf"/>
</dbReference>
<evidence type="ECO:0000313" key="2">
    <source>
        <dbReference type="Proteomes" id="UP000624244"/>
    </source>
</evidence>
<organism evidence="1 2">
    <name type="scientific">Cochliobolus sativus</name>
    <name type="common">Common root rot and spot blotch fungus</name>
    <name type="synonym">Bipolaris sorokiniana</name>
    <dbReference type="NCBI Taxonomy" id="45130"/>
    <lineage>
        <taxon>Eukaryota</taxon>
        <taxon>Fungi</taxon>
        <taxon>Dikarya</taxon>
        <taxon>Ascomycota</taxon>
        <taxon>Pezizomycotina</taxon>
        <taxon>Dothideomycetes</taxon>
        <taxon>Pleosporomycetidae</taxon>
        <taxon>Pleosporales</taxon>
        <taxon>Pleosporineae</taxon>
        <taxon>Pleosporaceae</taxon>
        <taxon>Bipolaris</taxon>
    </lineage>
</organism>